<dbReference type="AlphaFoldDB" id="A0A174YPY3"/>
<gene>
    <name evidence="1" type="ORF">ERS852490_01441</name>
</gene>
<evidence type="ECO:0000313" key="2">
    <source>
        <dbReference type="Proteomes" id="UP000095621"/>
    </source>
</evidence>
<dbReference type="EMBL" id="CZBU01000003">
    <property type="protein sequence ID" value="CUQ77195.1"/>
    <property type="molecule type" value="Genomic_DNA"/>
</dbReference>
<sequence>MNMLTLNSKQIGKVVFKATVGYYIGKNIALFANSIINKLVIEPSFTTLANNGNKTAQKFCDSANIAYDKTATENPNDIKMGFHM</sequence>
<reference evidence="1 2" key="1">
    <citation type="submission" date="2015-09" db="EMBL/GenBank/DDBJ databases">
        <authorList>
            <consortium name="Pathogen Informatics"/>
        </authorList>
    </citation>
    <scope>NUCLEOTIDE SEQUENCE [LARGE SCALE GENOMIC DNA]</scope>
    <source>
        <strain evidence="1 2">2789STDY5834875</strain>
    </source>
</reference>
<dbReference type="RefSeq" id="WP_055215600.1">
    <property type="nucleotide sequence ID" value="NZ_CZBU01000003.1"/>
</dbReference>
<proteinExistence type="predicted"/>
<evidence type="ECO:0000313" key="1">
    <source>
        <dbReference type="EMBL" id="CUQ77195.1"/>
    </source>
</evidence>
<accession>A0A174YPY3</accession>
<protein>
    <submittedName>
        <fullName evidence="1">Uncharacterized protein</fullName>
    </submittedName>
</protein>
<name>A0A174YPY3_9FIRM</name>
<organism evidence="1 2">
    <name type="scientific">Lachnospira eligens</name>
    <dbReference type="NCBI Taxonomy" id="39485"/>
    <lineage>
        <taxon>Bacteria</taxon>
        <taxon>Bacillati</taxon>
        <taxon>Bacillota</taxon>
        <taxon>Clostridia</taxon>
        <taxon>Lachnospirales</taxon>
        <taxon>Lachnospiraceae</taxon>
        <taxon>Lachnospira</taxon>
    </lineage>
</organism>
<dbReference type="Proteomes" id="UP000095621">
    <property type="component" value="Unassembled WGS sequence"/>
</dbReference>